<dbReference type="InterPro" id="IPR007303">
    <property type="entry name" value="TIP41-like"/>
</dbReference>
<protein>
    <recommendedName>
        <fullName evidence="2">TIP41-like protein</fullName>
    </recommendedName>
</protein>
<sequence length="311" mass="35684">MTEAPPAKAKLKKEVYNFGCWTLTASESHILESEGHDRECYEKELTLPQLPEMVFADNILRLEHNDGFGLEFNALDALKCVDAEHDLLQVAASQVWKNARSDCEYIKQALKPFDWTFTTDYKGSLFSKDSNLAISVIPTSERINLEKLKQREKILFYQDILLFEDELADNGASKLSVKIRVMPSGVFILLRFFLRVDNVLVRINDTRLYHEAGTDFLLREYSSRDNEVCDIKVPPFVLNDPNEVCHYLTKRTEFFEKLHLPISSNQSQPEPKVESTNTEAVLRNAILCWLRDGTTCPARKSIYNGNLPKTI</sequence>
<dbReference type="PANTHER" id="PTHR21021:SF16">
    <property type="entry name" value="TIP41-LIKE PROTEIN"/>
    <property type="match status" value="1"/>
</dbReference>
<proteinExistence type="inferred from homology"/>
<organism evidence="3 4">
    <name type="scientific">Octopus vulgaris</name>
    <name type="common">Common octopus</name>
    <dbReference type="NCBI Taxonomy" id="6645"/>
    <lineage>
        <taxon>Eukaryota</taxon>
        <taxon>Metazoa</taxon>
        <taxon>Spiralia</taxon>
        <taxon>Lophotrochozoa</taxon>
        <taxon>Mollusca</taxon>
        <taxon>Cephalopoda</taxon>
        <taxon>Coleoidea</taxon>
        <taxon>Octopodiformes</taxon>
        <taxon>Octopoda</taxon>
        <taxon>Incirrata</taxon>
        <taxon>Octopodidae</taxon>
        <taxon>Octopus</taxon>
    </lineage>
</organism>
<evidence type="ECO:0000256" key="2">
    <source>
        <dbReference type="ARBA" id="ARBA00018951"/>
    </source>
</evidence>
<dbReference type="AlphaFoldDB" id="A0AA36AST3"/>
<dbReference type="Proteomes" id="UP001162480">
    <property type="component" value="Chromosome 4"/>
</dbReference>
<name>A0AA36AST3_OCTVU</name>
<dbReference type="EMBL" id="OX597817">
    <property type="protein sequence ID" value="CAI9721064.1"/>
    <property type="molecule type" value="Genomic_DNA"/>
</dbReference>
<dbReference type="Pfam" id="PF04176">
    <property type="entry name" value="TIP41"/>
    <property type="match status" value="1"/>
</dbReference>
<keyword evidence="4" id="KW-1185">Reference proteome</keyword>
<dbReference type="InterPro" id="IPR051330">
    <property type="entry name" value="Phosphatase_reg/MetRdx"/>
</dbReference>
<dbReference type="GO" id="GO:0031929">
    <property type="term" value="P:TOR signaling"/>
    <property type="evidence" value="ECO:0007669"/>
    <property type="project" value="TreeGrafter"/>
</dbReference>
<accession>A0AA36AST3</accession>
<evidence type="ECO:0000313" key="4">
    <source>
        <dbReference type="Proteomes" id="UP001162480"/>
    </source>
</evidence>
<gene>
    <name evidence="3" type="ORF">OCTVUL_1B010182</name>
</gene>
<evidence type="ECO:0000256" key="1">
    <source>
        <dbReference type="ARBA" id="ARBA00006658"/>
    </source>
</evidence>
<dbReference type="GO" id="GO:0005829">
    <property type="term" value="C:cytosol"/>
    <property type="evidence" value="ECO:0007669"/>
    <property type="project" value="TreeGrafter"/>
</dbReference>
<reference evidence="3" key="1">
    <citation type="submission" date="2023-08" db="EMBL/GenBank/DDBJ databases">
        <authorList>
            <person name="Alioto T."/>
            <person name="Alioto T."/>
            <person name="Gomez Garrido J."/>
        </authorList>
    </citation>
    <scope>NUCLEOTIDE SEQUENCE</scope>
</reference>
<comment type="similarity">
    <text evidence="1">Belongs to the TIP41 family.</text>
</comment>
<dbReference type="PANTHER" id="PTHR21021">
    <property type="entry name" value="GAF/PUTATIVE CYTOSKELETAL PROTEIN"/>
    <property type="match status" value="1"/>
</dbReference>
<evidence type="ECO:0000313" key="3">
    <source>
        <dbReference type="EMBL" id="CAI9721064.1"/>
    </source>
</evidence>